<reference evidence="2" key="1">
    <citation type="submission" date="2016-11" db="EMBL/GenBank/DDBJ databases">
        <authorList>
            <person name="Varghese N."/>
            <person name="Submissions S."/>
        </authorList>
    </citation>
    <scope>NUCLEOTIDE SEQUENCE [LARGE SCALE GENOMIC DNA]</scope>
    <source>
        <strain evidence="2">DSM 16219</strain>
    </source>
</reference>
<gene>
    <name evidence="1" type="ORF">SAMN02745216_04574</name>
</gene>
<name>A0A1M6XPS5_9BACT</name>
<dbReference type="Proteomes" id="UP000183994">
    <property type="component" value="Unassembled WGS sequence"/>
</dbReference>
<dbReference type="SUPFAM" id="SSF56507">
    <property type="entry name" value="Methionine synthase activation domain-like"/>
    <property type="match status" value="1"/>
</dbReference>
<dbReference type="AlphaFoldDB" id="A0A1M6XPS5"/>
<dbReference type="Gene3D" id="3.40.109.40">
    <property type="match status" value="1"/>
</dbReference>
<sequence length="233" mass="26697">MMPMDRIVVQDFNLDLNPPEIIEELRISKAGSSMVAKFTQLLENMQKNCRPKGLYRPVEVERVEDDQATVEGVLLKSRVLAVQLEDVHRIFPFIATCGKEAAALAHDCTNMLERFWMESILDKILQAAITRTREDLAHTFGLKKTVVMTPGSLDDWPLEEQAPLFSLLGDVEGEVGVRLLDSFMMTPRQSISGIMFPAETNFQSCMLCNRKRCPKRRADYDQGLYDRRFRKRP</sequence>
<keyword evidence="2" id="KW-1185">Reference proteome</keyword>
<protein>
    <submittedName>
        <fullName evidence="1">Vitamin B12 dependent methionine synthase, activation domain</fullName>
    </submittedName>
</protein>
<proteinExistence type="predicted"/>
<dbReference type="STRING" id="1121393.SAMN02745216_04574"/>
<evidence type="ECO:0000313" key="2">
    <source>
        <dbReference type="Proteomes" id="UP000183994"/>
    </source>
</evidence>
<accession>A0A1M6XPS5</accession>
<dbReference type="EMBL" id="FQZU01000044">
    <property type="protein sequence ID" value="SHL07878.1"/>
    <property type="molecule type" value="Genomic_DNA"/>
</dbReference>
<evidence type="ECO:0000313" key="1">
    <source>
        <dbReference type="EMBL" id="SHL07878.1"/>
    </source>
</evidence>
<dbReference type="GO" id="GO:0008705">
    <property type="term" value="F:methionine synthase activity"/>
    <property type="evidence" value="ECO:0007669"/>
    <property type="project" value="InterPro"/>
</dbReference>
<dbReference type="InterPro" id="IPR037010">
    <property type="entry name" value="VitB12-dep_Met_synth_activ_sf"/>
</dbReference>
<organism evidence="1 2">
    <name type="scientific">Desulfatibacillum alkenivorans DSM 16219</name>
    <dbReference type="NCBI Taxonomy" id="1121393"/>
    <lineage>
        <taxon>Bacteria</taxon>
        <taxon>Pseudomonadati</taxon>
        <taxon>Thermodesulfobacteriota</taxon>
        <taxon>Desulfobacteria</taxon>
        <taxon>Desulfobacterales</taxon>
        <taxon>Desulfatibacillaceae</taxon>
        <taxon>Desulfatibacillum</taxon>
    </lineage>
</organism>
<dbReference type="OrthoDB" id="5422674at2"/>